<sequence length="94" mass="10552">QAGPPKPAKSLREEEPMKASSQAELSAERLKEFKSSLFAVFQSAHAQSVKMKTLMEDINKGRESRFTEPDIRAALARMQDDNQVMVADDIIFLI</sequence>
<dbReference type="Pfam" id="PF23191">
    <property type="entry name" value="WHD_MCM3_C"/>
    <property type="match status" value="1"/>
</dbReference>
<feature type="non-terminal residue" evidence="4">
    <location>
        <position position="1"/>
    </location>
</feature>
<keyword evidence="3" id="KW-1185">Reference proteome</keyword>
<protein>
    <submittedName>
        <fullName evidence="4">DNA replication licensing factor MCM3-like</fullName>
    </submittedName>
</protein>
<feature type="region of interest" description="Disordered" evidence="1">
    <location>
        <begin position="1"/>
        <end position="23"/>
    </location>
</feature>
<dbReference type="OrthoDB" id="9950605at2759"/>
<feature type="domain" description="MCM3-like winged helix" evidence="2">
    <location>
        <begin position="24"/>
        <end position="94"/>
    </location>
</feature>
<dbReference type="KEGG" id="ncc:104945395"/>
<organism evidence="3 4">
    <name type="scientific">Notothenia coriiceps</name>
    <name type="common">black rockcod</name>
    <dbReference type="NCBI Taxonomy" id="8208"/>
    <lineage>
        <taxon>Eukaryota</taxon>
        <taxon>Metazoa</taxon>
        <taxon>Chordata</taxon>
        <taxon>Craniata</taxon>
        <taxon>Vertebrata</taxon>
        <taxon>Euteleostomi</taxon>
        <taxon>Actinopterygii</taxon>
        <taxon>Neopterygii</taxon>
        <taxon>Teleostei</taxon>
        <taxon>Neoteleostei</taxon>
        <taxon>Acanthomorphata</taxon>
        <taxon>Eupercaria</taxon>
        <taxon>Perciformes</taxon>
        <taxon>Notothenioidei</taxon>
        <taxon>Nototheniidae</taxon>
        <taxon>Notothenia</taxon>
    </lineage>
</organism>
<proteinExistence type="predicted"/>
<accession>A0A6I9N5L6</accession>
<dbReference type="InterPro" id="IPR056575">
    <property type="entry name" value="WH_MCM3_C"/>
</dbReference>
<evidence type="ECO:0000256" key="1">
    <source>
        <dbReference type="SAM" id="MobiDB-lite"/>
    </source>
</evidence>
<name>A0A6I9N5L6_9TELE</name>
<reference evidence="4" key="1">
    <citation type="submission" date="2025-08" db="UniProtKB">
        <authorList>
            <consortium name="RefSeq"/>
        </authorList>
    </citation>
    <scope>IDENTIFICATION</scope>
    <source>
        <tissue evidence="4">Muscle</tissue>
    </source>
</reference>
<evidence type="ECO:0000313" key="4">
    <source>
        <dbReference type="RefSeq" id="XP_010769360.1"/>
    </source>
</evidence>
<dbReference type="AlphaFoldDB" id="A0A6I9N5L6"/>
<dbReference type="Proteomes" id="UP000504611">
    <property type="component" value="Unplaced"/>
</dbReference>
<dbReference type="RefSeq" id="XP_010769360.1">
    <property type="nucleotide sequence ID" value="XM_010771058.1"/>
</dbReference>
<evidence type="ECO:0000259" key="2">
    <source>
        <dbReference type="Pfam" id="PF23191"/>
    </source>
</evidence>
<dbReference type="GeneID" id="104945395"/>
<evidence type="ECO:0000313" key="3">
    <source>
        <dbReference type="Proteomes" id="UP000504611"/>
    </source>
</evidence>
<gene>
    <name evidence="4" type="primary">LOC104945395</name>
</gene>